<gene>
    <name evidence="2" type="ORF">CYME_CMM058C</name>
</gene>
<dbReference type="eggNOG" id="ENOG502SR4Z">
    <property type="taxonomic scope" value="Eukaryota"/>
</dbReference>
<organism evidence="2 3">
    <name type="scientific">Cyanidioschyzon merolae (strain NIES-3377 / 10D)</name>
    <name type="common">Unicellular red alga</name>
    <dbReference type="NCBI Taxonomy" id="280699"/>
    <lineage>
        <taxon>Eukaryota</taxon>
        <taxon>Rhodophyta</taxon>
        <taxon>Bangiophyceae</taxon>
        <taxon>Cyanidiales</taxon>
        <taxon>Cyanidiaceae</taxon>
        <taxon>Cyanidioschyzon</taxon>
    </lineage>
</organism>
<dbReference type="KEGG" id="cme:CYME_CMM058C"/>
<evidence type="ECO:0000313" key="3">
    <source>
        <dbReference type="Proteomes" id="UP000007014"/>
    </source>
</evidence>
<name>M1V8U3_CYAM1</name>
<dbReference type="OMA" id="WDYDNHK"/>
<feature type="transmembrane region" description="Helical" evidence="1">
    <location>
        <begin position="116"/>
        <end position="134"/>
    </location>
</feature>
<dbReference type="GeneID" id="16995063"/>
<feature type="transmembrane region" description="Helical" evidence="1">
    <location>
        <begin position="384"/>
        <end position="407"/>
    </location>
</feature>
<evidence type="ECO:0000313" key="2">
    <source>
        <dbReference type="EMBL" id="BAM80944.1"/>
    </source>
</evidence>
<feature type="transmembrane region" description="Helical" evidence="1">
    <location>
        <begin position="339"/>
        <end position="372"/>
    </location>
</feature>
<proteinExistence type="predicted"/>
<feature type="transmembrane region" description="Helical" evidence="1">
    <location>
        <begin position="511"/>
        <end position="530"/>
    </location>
</feature>
<dbReference type="OrthoDB" id="10263533at2759"/>
<evidence type="ECO:0000256" key="1">
    <source>
        <dbReference type="SAM" id="Phobius"/>
    </source>
</evidence>
<reference evidence="2 3" key="2">
    <citation type="journal article" date="2007" name="BMC Biol.">
        <title>A 100%-complete sequence reveals unusually simple genomic features in the hot-spring red alga Cyanidioschyzon merolae.</title>
        <authorList>
            <person name="Nozaki H."/>
            <person name="Takano H."/>
            <person name="Misumi O."/>
            <person name="Terasawa K."/>
            <person name="Matsuzaki M."/>
            <person name="Maruyama S."/>
            <person name="Nishida K."/>
            <person name="Yagisawa F."/>
            <person name="Yoshida Y."/>
            <person name="Fujiwara T."/>
            <person name="Takio S."/>
            <person name="Tamura K."/>
            <person name="Chung S.J."/>
            <person name="Nakamura S."/>
            <person name="Kuroiwa H."/>
            <person name="Tanaka K."/>
            <person name="Sato N."/>
            <person name="Kuroiwa T."/>
        </authorList>
    </citation>
    <scope>NUCLEOTIDE SEQUENCE [LARGE SCALE GENOMIC DNA]</scope>
    <source>
        <strain evidence="2 3">10D</strain>
    </source>
</reference>
<feature type="transmembrane region" description="Helical" evidence="1">
    <location>
        <begin position="14"/>
        <end position="31"/>
    </location>
</feature>
<dbReference type="AlphaFoldDB" id="M1V8U3"/>
<feature type="transmembrane region" description="Helical" evidence="1">
    <location>
        <begin position="444"/>
        <end position="466"/>
    </location>
</feature>
<feature type="transmembrane region" description="Helical" evidence="1">
    <location>
        <begin position="537"/>
        <end position="556"/>
    </location>
</feature>
<dbReference type="RefSeq" id="XP_005536980.1">
    <property type="nucleotide sequence ID" value="XM_005536923.1"/>
</dbReference>
<feature type="transmembrane region" description="Helical" evidence="1">
    <location>
        <begin position="562"/>
        <end position="582"/>
    </location>
</feature>
<feature type="transmembrane region" description="Helical" evidence="1">
    <location>
        <begin position="244"/>
        <end position="262"/>
    </location>
</feature>
<feature type="transmembrane region" description="Helical" evidence="1">
    <location>
        <begin position="217"/>
        <end position="237"/>
    </location>
</feature>
<keyword evidence="1" id="KW-0812">Transmembrane</keyword>
<accession>M1V8U3</accession>
<dbReference type="HOGENOM" id="CLU_357304_0_0_1"/>
<feature type="transmembrane region" description="Helical" evidence="1">
    <location>
        <begin position="734"/>
        <end position="755"/>
    </location>
</feature>
<protein>
    <submittedName>
        <fullName evidence="2">Uncharacterized protein</fullName>
    </submittedName>
</protein>
<keyword evidence="1" id="KW-0472">Membrane</keyword>
<dbReference type="Proteomes" id="UP000007014">
    <property type="component" value="Chromosome 13"/>
</dbReference>
<reference evidence="2 3" key="1">
    <citation type="journal article" date="2004" name="Nature">
        <title>Genome sequence of the ultrasmall unicellular red alga Cyanidioschyzon merolae 10D.</title>
        <authorList>
            <person name="Matsuzaki M."/>
            <person name="Misumi O."/>
            <person name="Shin-i T."/>
            <person name="Maruyama S."/>
            <person name="Takahara M."/>
            <person name="Miyagishima S."/>
            <person name="Mori T."/>
            <person name="Nishida K."/>
            <person name="Yagisawa F."/>
            <person name="Nishida K."/>
            <person name="Yoshida Y."/>
            <person name="Nishimura Y."/>
            <person name="Nakao S."/>
            <person name="Kobayashi T."/>
            <person name="Momoyama Y."/>
            <person name="Higashiyama T."/>
            <person name="Minoda A."/>
            <person name="Sano M."/>
            <person name="Nomoto H."/>
            <person name="Oishi K."/>
            <person name="Hayashi H."/>
            <person name="Ohta F."/>
            <person name="Nishizaka S."/>
            <person name="Haga S."/>
            <person name="Miura S."/>
            <person name="Morishita T."/>
            <person name="Kabeya Y."/>
            <person name="Terasawa K."/>
            <person name="Suzuki Y."/>
            <person name="Ishii Y."/>
            <person name="Asakawa S."/>
            <person name="Takano H."/>
            <person name="Ohta N."/>
            <person name="Kuroiwa H."/>
            <person name="Tanaka K."/>
            <person name="Shimizu N."/>
            <person name="Sugano S."/>
            <person name="Sato N."/>
            <person name="Nozaki H."/>
            <person name="Ogasawara N."/>
            <person name="Kohara Y."/>
            <person name="Kuroiwa T."/>
        </authorList>
    </citation>
    <scope>NUCLEOTIDE SEQUENCE [LARGE SCALE GENOMIC DNA]</scope>
    <source>
        <strain evidence="2 3">10D</strain>
    </source>
</reference>
<feature type="transmembrane region" description="Helical" evidence="1">
    <location>
        <begin position="310"/>
        <end position="327"/>
    </location>
</feature>
<feature type="transmembrane region" description="Helical" evidence="1">
    <location>
        <begin position="43"/>
        <end position="62"/>
    </location>
</feature>
<keyword evidence="1" id="KW-1133">Transmembrane helix</keyword>
<dbReference type="EMBL" id="AP006495">
    <property type="protein sequence ID" value="BAM80944.1"/>
    <property type="molecule type" value="Genomic_DNA"/>
</dbReference>
<keyword evidence="3" id="KW-1185">Reference proteome</keyword>
<dbReference type="Gramene" id="CMM058CT">
    <property type="protein sequence ID" value="CMM058CT"/>
    <property type="gene ID" value="CMM058C"/>
</dbReference>
<sequence>MLGDSRRPVLLTPGFWWIATALLSTYAVVDAHLGHLTSVFERVAVAVPLGWAVSSWLAYLFASLRYQTLDVRSVRAAWLVQAAIGLFHVWLVQRRRKAGHEPAGTMRDSPARSAKVAPHGPGMGFTALTALIVWPMVSSRFLRNEPDGSVSSGGATWADLPFHMNIAASFLYGTNREFDYRRTEAAFYAGSRLVYPLLPDFHAACLLVSGMSWRMSFLLPALFLAVSASALLYAVNWRLTGSRAAAVLSVLLVMCAGGTGSFEHWIERGWSHATCVAWDVDPVQADREGGRQEILWFAYFGHVFLPQRPATYAIPLILIVILLLVLAMTEGVPLQQSAIVLRLAAFVAGILPLFQAHAFVGAVILCSVLFIMDFDRWYTHMDLLWRGWLTAAFIGLALSAPQLPVYIGRVASSREQRGFLRFSWTAMSSFNSGFWRTWFRALTLHVPVYTLVFGIVSVVLLAQALADLERLFGVRGYFPIVERIQNRVVHLLWGLAPAFSGPSHYWRLKFFPAFAAVFVFCNLFLIPPWVKDNVKLVYIWLFQAAGVVGYLLVRLWRRGGPLGKLLTPLILFFMIFSGLLGIRREWGGVTAELFTPAHQEVGEWIKANTHLRSVFLTNEGHSSPACALAGRTLYSGHLGWVWSHGLRDCYEREQFQDELLRGEGRNGTELLNQLRYLRVSHILLEPEISDPEFEGAFEESDVWLGYENQGWRLYFIKDVVLDDRPIESISREQLYFSTGVSLVALWMAVMCMWYFPCVFASQEIAEDGNDVVPRGPVADRHTKTL</sequence>